<dbReference type="EMBL" id="UOET01000378">
    <property type="protein sequence ID" value="VAW29537.1"/>
    <property type="molecule type" value="Genomic_DNA"/>
</dbReference>
<protein>
    <submittedName>
        <fullName evidence="1">Uncharacterized protein</fullName>
    </submittedName>
</protein>
<accession>A0A3B0UW09</accession>
<dbReference type="AlphaFoldDB" id="A0A3B0UW09"/>
<reference evidence="1" key="1">
    <citation type="submission" date="2018-06" db="EMBL/GenBank/DDBJ databases">
        <authorList>
            <person name="Zhirakovskaya E."/>
        </authorList>
    </citation>
    <scope>NUCLEOTIDE SEQUENCE</scope>
</reference>
<name>A0A3B0UW09_9ZZZZ</name>
<sequence length="74" mass="8135">PEAMPLMKRINEAIYASWQSTSAPTAMQKMNLKIVKDAMPAVLARIKKVDGQLKALGKELDALKAPYTPGRLPQ</sequence>
<evidence type="ECO:0000313" key="1">
    <source>
        <dbReference type="EMBL" id="VAW29537.1"/>
    </source>
</evidence>
<feature type="non-terminal residue" evidence="1">
    <location>
        <position position="1"/>
    </location>
</feature>
<organism evidence="1">
    <name type="scientific">hydrothermal vent metagenome</name>
    <dbReference type="NCBI Taxonomy" id="652676"/>
    <lineage>
        <taxon>unclassified sequences</taxon>
        <taxon>metagenomes</taxon>
        <taxon>ecological metagenomes</taxon>
    </lineage>
</organism>
<proteinExistence type="predicted"/>
<gene>
    <name evidence="1" type="ORF">MNBD_BACTEROID07-930</name>
</gene>